<dbReference type="Pfam" id="PF21307">
    <property type="entry name" value="Glyco_hydro_95_C"/>
    <property type="match status" value="1"/>
</dbReference>
<dbReference type="PANTHER" id="PTHR31084:SF0">
    <property type="entry name" value="ALPHA-L-FUCOSIDASE 2"/>
    <property type="match status" value="1"/>
</dbReference>
<dbReference type="InterPro" id="IPR049053">
    <property type="entry name" value="AFCA-like_C"/>
</dbReference>
<proteinExistence type="predicted"/>
<dbReference type="InterPro" id="IPR008928">
    <property type="entry name" value="6-hairpin_glycosidase_sf"/>
</dbReference>
<accession>A0A7Y9FH85</accession>
<sequence length="854" mass="90768">MTSSSPSAAAPARARLVLRLDAPAREWTDAFPVGNGRLGAMCFGGTGTDRLQVNDDTCWSGAPGDPDLAPAAAPEGPQAVLADARRLLDVGDVPAAETQLRRLQSGFSQAYQPLVDLLLTDPSVIDLPGANAQVDGVVAARADLGAPAAYRRELDLDDGVVRTAWTRADGHRLRQTVLASHPDQVLVAERVADDGTLDLDVRVAAAHPWVRALAPARDGSSAPGTVDGAVRLVGLVRMPTRVWPDYAGVAEAVERGDGPSVLAAVALAVRADGGEVRVDVGPDGPVVAVRGASRVQVLLGSATDHDVRTGTLHGDAERVVGEALATVVAADVRADLRDRHGADHRALMGRVHLDLGGDAPDLPLDARLVRHAHGAPDPGLAVLAFQLGRYLTVAGSRPGTLPMNLQGIWNPWHQPPWNANYTTNINVEMNAWPALVGDLVECHEPLLDWLDRLAVSGRRTARELYGARGWVAHHNSDAWGFSAPTGLGEDSPSWSCWPFGGVWLATHVADHHDWTGDDEALRRHWPVLRDAAAFLLDWLVERPDGTLGTAPSTSPEHQYLLPDGTAASVGTSTTADLAMARDLLDHLLRLAPVVGEDDTDLLTRASAARDRLPAERVLPDGRLAEWSGDVPDAEHDHRHQSHLFRVYPGTAIDPDTAPALAAAARATLDARGPDSTGWSLAWRLALRARLRDADGVAAHLAAFLHPVDADPADLPPTPPGVEPTHRGGVYRSLLCAHPPFQVDGNLGVTAGIAEALVQAHRVGPDGAREVHLLPALPAAWPTGRVQGLRLRGGLHLVDLRWRDGRVEHVALTAPAPCTVVVREDDHRARVVVGSTPTTTRLGDQASVEVSITKR</sequence>
<evidence type="ECO:0000313" key="6">
    <source>
        <dbReference type="Proteomes" id="UP000577956"/>
    </source>
</evidence>
<dbReference type="EMBL" id="BONN01000001">
    <property type="protein sequence ID" value="GIG31087.1"/>
    <property type="molecule type" value="Genomic_DNA"/>
</dbReference>
<gene>
    <name evidence="5" type="ORF">BKA21_001455</name>
    <name evidence="4" type="ORF">Col01nite_02460</name>
</gene>
<dbReference type="Pfam" id="PF14498">
    <property type="entry name" value="Glyco_hyd_65N_2"/>
    <property type="match status" value="1"/>
</dbReference>
<evidence type="ECO:0000313" key="4">
    <source>
        <dbReference type="EMBL" id="GIG31087.1"/>
    </source>
</evidence>
<dbReference type="AlphaFoldDB" id="A0A7Y9FH85"/>
<feature type="domain" description="Glycosyl hydrolase family 95 N-terminal" evidence="1">
    <location>
        <begin position="18"/>
        <end position="305"/>
    </location>
</feature>
<dbReference type="GO" id="GO:0004560">
    <property type="term" value="F:alpha-L-fucosidase activity"/>
    <property type="evidence" value="ECO:0007669"/>
    <property type="project" value="UniProtKB-EC"/>
</dbReference>
<evidence type="ECO:0000259" key="1">
    <source>
        <dbReference type="Pfam" id="PF14498"/>
    </source>
</evidence>
<feature type="domain" description="Alpha fucosidase A-like C-terminal" evidence="2">
    <location>
        <begin position="768"/>
        <end position="835"/>
    </location>
</feature>
<dbReference type="InterPro" id="IPR027414">
    <property type="entry name" value="GH95_N_dom"/>
</dbReference>
<keyword evidence="7" id="KW-1185">Reference proteome</keyword>
<reference evidence="5 6" key="1">
    <citation type="submission" date="2020-07" db="EMBL/GenBank/DDBJ databases">
        <title>Sequencing the genomes of 1000 actinobacteria strains.</title>
        <authorList>
            <person name="Klenk H.-P."/>
        </authorList>
    </citation>
    <scope>NUCLEOTIDE SEQUENCE [LARGE SCALE GENOMIC DNA]</scope>
    <source>
        <strain evidence="5 6">DSM 24482</strain>
    </source>
</reference>
<dbReference type="SUPFAM" id="SSF48208">
    <property type="entry name" value="Six-hairpin glycosidases"/>
    <property type="match status" value="1"/>
</dbReference>
<evidence type="ECO:0000313" key="5">
    <source>
        <dbReference type="EMBL" id="NYD85906.1"/>
    </source>
</evidence>
<dbReference type="InterPro" id="IPR012341">
    <property type="entry name" value="6hp_glycosidase-like_sf"/>
</dbReference>
<name>A0A7Y9FH85_9CELL</name>
<dbReference type="Pfam" id="PF22124">
    <property type="entry name" value="Glyco_hydro_95_cat"/>
    <property type="match status" value="1"/>
</dbReference>
<dbReference type="InterPro" id="IPR016518">
    <property type="entry name" value="Alpha-L-fucosidase"/>
</dbReference>
<dbReference type="Proteomes" id="UP000618382">
    <property type="component" value="Unassembled WGS sequence"/>
</dbReference>
<feature type="domain" description="Glycosyl hydrolase family 95 catalytic" evidence="3">
    <location>
        <begin position="335"/>
        <end position="756"/>
    </location>
</feature>
<protein>
    <submittedName>
        <fullName evidence="5">Alpha-L-fucosidase 2</fullName>
        <ecNumber evidence="5">3.2.1.51</ecNumber>
    </submittedName>
    <submittedName>
        <fullName evidence="4">Large protein</fullName>
    </submittedName>
</protein>
<dbReference type="GO" id="GO:0005975">
    <property type="term" value="P:carbohydrate metabolic process"/>
    <property type="evidence" value="ECO:0007669"/>
    <property type="project" value="InterPro"/>
</dbReference>
<keyword evidence="5" id="KW-0326">Glycosidase</keyword>
<dbReference type="Proteomes" id="UP000577956">
    <property type="component" value="Unassembled WGS sequence"/>
</dbReference>
<comment type="caution">
    <text evidence="5">The sequence shown here is derived from an EMBL/GenBank/DDBJ whole genome shotgun (WGS) entry which is preliminary data.</text>
</comment>
<dbReference type="PIRSF" id="PIRSF007663">
    <property type="entry name" value="UCP007663"/>
    <property type="match status" value="1"/>
</dbReference>
<dbReference type="EC" id="3.2.1.51" evidence="5"/>
<evidence type="ECO:0000313" key="7">
    <source>
        <dbReference type="Proteomes" id="UP000618382"/>
    </source>
</evidence>
<organism evidence="5 6">
    <name type="scientific">Cellulomonas oligotrophica</name>
    <dbReference type="NCBI Taxonomy" id="931536"/>
    <lineage>
        <taxon>Bacteria</taxon>
        <taxon>Bacillati</taxon>
        <taxon>Actinomycetota</taxon>
        <taxon>Actinomycetes</taxon>
        <taxon>Micrococcales</taxon>
        <taxon>Cellulomonadaceae</taxon>
        <taxon>Cellulomonas</taxon>
    </lineage>
</organism>
<dbReference type="Gene3D" id="1.50.10.10">
    <property type="match status" value="1"/>
</dbReference>
<evidence type="ECO:0000259" key="2">
    <source>
        <dbReference type="Pfam" id="PF21307"/>
    </source>
</evidence>
<dbReference type="PANTHER" id="PTHR31084">
    <property type="entry name" value="ALPHA-L-FUCOSIDASE 2"/>
    <property type="match status" value="1"/>
</dbReference>
<reference evidence="4 7" key="2">
    <citation type="submission" date="2021-01" db="EMBL/GenBank/DDBJ databases">
        <title>Whole genome shotgun sequence of Cellulomonas oligotrophica NBRC 109435.</title>
        <authorList>
            <person name="Komaki H."/>
            <person name="Tamura T."/>
        </authorList>
    </citation>
    <scope>NUCLEOTIDE SEQUENCE [LARGE SCALE GENOMIC DNA]</scope>
    <source>
        <strain evidence="4 7">NBRC 109435</strain>
    </source>
</reference>
<dbReference type="InterPro" id="IPR054363">
    <property type="entry name" value="GH95_cat"/>
</dbReference>
<keyword evidence="5" id="KW-0378">Hydrolase</keyword>
<evidence type="ECO:0000259" key="3">
    <source>
        <dbReference type="Pfam" id="PF22124"/>
    </source>
</evidence>
<dbReference type="RefSeq" id="WP_170208910.1">
    <property type="nucleotide sequence ID" value="NZ_BAABFI010000002.1"/>
</dbReference>
<dbReference type="EMBL" id="JACCBK010000001">
    <property type="protein sequence ID" value="NYD85906.1"/>
    <property type="molecule type" value="Genomic_DNA"/>
</dbReference>